<reference evidence="1 2" key="1">
    <citation type="submission" date="2017-01" db="EMBL/GenBank/DDBJ databases">
        <title>The cable genome- insights into the physiology and evolution of filamentous bacteria capable of sulfide oxidation via long distance electron transfer.</title>
        <authorList>
            <person name="Schreiber L."/>
            <person name="Bjerg J.T."/>
            <person name="Boggild A."/>
            <person name="Van De Vossenberg J."/>
            <person name="Meysman F."/>
            <person name="Nielsen L.P."/>
            <person name="Schramm A."/>
            <person name="Kjeldsen K.U."/>
        </authorList>
    </citation>
    <scope>NUCLEOTIDE SEQUENCE [LARGE SCALE GENOMIC DNA]</scope>
    <source>
        <strain evidence="1">MCF</strain>
    </source>
</reference>
<organism evidence="1 2">
    <name type="scientific">Candidatus Electrothrix aarhusensis</name>
    <dbReference type="NCBI Taxonomy" id="1859131"/>
    <lineage>
        <taxon>Bacteria</taxon>
        <taxon>Pseudomonadati</taxon>
        <taxon>Thermodesulfobacteriota</taxon>
        <taxon>Desulfobulbia</taxon>
        <taxon>Desulfobulbales</taxon>
        <taxon>Desulfobulbaceae</taxon>
        <taxon>Candidatus Electrothrix</taxon>
    </lineage>
</organism>
<gene>
    <name evidence="1" type="ORF">H206_00318</name>
</gene>
<protein>
    <recommendedName>
        <fullName evidence="3">Methyltransferase domain-containing protein</fullName>
    </recommendedName>
</protein>
<evidence type="ECO:0000313" key="2">
    <source>
        <dbReference type="Proteomes" id="UP000287853"/>
    </source>
</evidence>
<evidence type="ECO:0000313" key="1">
    <source>
        <dbReference type="EMBL" id="RWX46538.1"/>
    </source>
</evidence>
<evidence type="ECO:0008006" key="3">
    <source>
        <dbReference type="Google" id="ProtNLM"/>
    </source>
</evidence>
<dbReference type="EMBL" id="MTKO01000060">
    <property type="protein sequence ID" value="RWX46538.1"/>
    <property type="molecule type" value="Genomic_DNA"/>
</dbReference>
<proteinExistence type="predicted"/>
<dbReference type="Proteomes" id="UP000287853">
    <property type="component" value="Unassembled WGS sequence"/>
</dbReference>
<dbReference type="InterPro" id="IPR029063">
    <property type="entry name" value="SAM-dependent_MTases_sf"/>
</dbReference>
<comment type="caution">
    <text evidence="1">The sequence shown here is derived from an EMBL/GenBank/DDBJ whole genome shotgun (WGS) entry which is preliminary data.</text>
</comment>
<name>A0A3S3R870_9BACT</name>
<sequence length="261" mass="30426">MPQIKKQQHSTSPVEKRLSWLCWSWEQMQLSLTKKISVPDCSSDSIHPILRQTFSLTSKRLPTIAQIKSHIYTDRQWIEAGDFDRKKQLLTMMVRESYVGQSYVLLTDEFIRSLQLLCNDFTSIVEIGAGIGWLGHWLCKYGIRVQASIDNKTWPDFPPDRYLDIVQQMDSLDYLRLHPEVELFILAWPEEDDLASRIWQALRPGQHLLYIGEDRNGCTANNVFFELIHGHEVGNNATKETKQSFLSFDDFHDQPHLYQKG</sequence>
<accession>A0A3S3R870</accession>
<keyword evidence="2" id="KW-1185">Reference proteome</keyword>
<dbReference type="AlphaFoldDB" id="A0A3S3R870"/>
<dbReference type="SUPFAM" id="SSF53335">
    <property type="entry name" value="S-adenosyl-L-methionine-dependent methyltransferases"/>
    <property type="match status" value="1"/>
</dbReference>